<proteinExistence type="inferred from homology"/>
<evidence type="ECO:0000256" key="9">
    <source>
        <dbReference type="RuleBase" id="RU368022"/>
    </source>
</evidence>
<keyword evidence="8 9" id="KW-0539">Nucleus</keyword>
<evidence type="ECO:0000256" key="2">
    <source>
        <dbReference type="ARBA" id="ARBA00010916"/>
    </source>
</evidence>
<keyword evidence="6 10" id="KW-0175">Coiled coil</keyword>
<keyword evidence="7 9" id="KW-0804">Transcription</keyword>
<evidence type="ECO:0000256" key="5">
    <source>
        <dbReference type="ARBA" id="ARBA00023015"/>
    </source>
</evidence>
<keyword evidence="9" id="KW-0234">DNA repair</keyword>
<keyword evidence="4 9" id="KW-0156">Chromatin regulator</keyword>
<dbReference type="Proteomes" id="UP000243797">
    <property type="component" value="Unassembled WGS sequence"/>
</dbReference>
<comment type="subcellular location">
    <subcellularLocation>
        <location evidence="1 9">Nucleus</location>
    </subcellularLocation>
</comment>
<sequence length="185" mass="20075">MTENNPSSTAGAANTDQPGRPYYESLRATLRGTLSKKRAIDEQLAALEENIYKLETSYLEDTSGAGNIVRGFDNWVKGVVVGNDRRGDDRKARTRVREEDRIFSNSSVTWLRSQESPGDTSAANTPSHAPTPTSGVPASMARALDHATPGSTTSKTGSKKKKALEKDEEEDSKPAKRSKISYGRG</sequence>
<feature type="region of interest" description="Disordered" evidence="11">
    <location>
        <begin position="1"/>
        <end position="22"/>
    </location>
</feature>
<dbReference type="GO" id="GO:0006325">
    <property type="term" value="P:chromatin organization"/>
    <property type="evidence" value="ECO:0007669"/>
    <property type="project" value="UniProtKB-KW"/>
</dbReference>
<dbReference type="Pfam" id="PF09340">
    <property type="entry name" value="NuA4"/>
    <property type="match status" value="1"/>
</dbReference>
<evidence type="ECO:0000256" key="6">
    <source>
        <dbReference type="ARBA" id="ARBA00023054"/>
    </source>
</evidence>
<comment type="function">
    <text evidence="9">Component of the NuA4 histone acetyltransferase complex which is involved in transcriptional activation of selected genes principally by acetylation of nucleosomal histone H4 and H2A. The NuA4 complex is also involved in DNA repair.</text>
</comment>
<dbReference type="InParanoid" id="A0A2K1QYN1"/>
<dbReference type="STRING" id="2082308.A0A2K1QYN1"/>
<comment type="similarity">
    <text evidence="2 9">Belongs to the EAF6 family.</text>
</comment>
<accession>A0A2K1QYN1</accession>
<dbReference type="AlphaFoldDB" id="A0A2K1QYN1"/>
<dbReference type="GO" id="GO:0035267">
    <property type="term" value="C:NuA4 histone acetyltransferase complex"/>
    <property type="evidence" value="ECO:0007669"/>
    <property type="project" value="UniProtKB-UniRule"/>
</dbReference>
<dbReference type="EMBL" id="NKHZ01000025">
    <property type="protein sequence ID" value="PNS20158.1"/>
    <property type="molecule type" value="Genomic_DNA"/>
</dbReference>
<organism evidence="12 13">
    <name type="scientific">Sphaceloma murrayae</name>
    <dbReference type="NCBI Taxonomy" id="2082308"/>
    <lineage>
        <taxon>Eukaryota</taxon>
        <taxon>Fungi</taxon>
        <taxon>Dikarya</taxon>
        <taxon>Ascomycota</taxon>
        <taxon>Pezizomycotina</taxon>
        <taxon>Dothideomycetes</taxon>
        <taxon>Dothideomycetidae</taxon>
        <taxon>Myriangiales</taxon>
        <taxon>Elsinoaceae</taxon>
        <taxon>Sphaceloma</taxon>
    </lineage>
</organism>
<reference evidence="12 13" key="1">
    <citation type="submission" date="2017-06" db="EMBL/GenBank/DDBJ databases">
        <title>Draft genome sequence of a variant of Elsinoe murrayae.</title>
        <authorList>
            <person name="Cheng Q."/>
        </authorList>
    </citation>
    <scope>NUCLEOTIDE SEQUENCE [LARGE SCALE GENOMIC DNA]</scope>
    <source>
        <strain evidence="12 13">CQ-2017a</strain>
    </source>
</reference>
<feature type="region of interest" description="Disordered" evidence="11">
    <location>
        <begin position="104"/>
        <end position="185"/>
    </location>
</feature>
<evidence type="ECO:0000256" key="10">
    <source>
        <dbReference type="SAM" id="Coils"/>
    </source>
</evidence>
<evidence type="ECO:0000256" key="4">
    <source>
        <dbReference type="ARBA" id="ARBA00022853"/>
    </source>
</evidence>
<evidence type="ECO:0000313" key="13">
    <source>
        <dbReference type="Proteomes" id="UP000243797"/>
    </source>
</evidence>
<dbReference type="InterPro" id="IPR015418">
    <property type="entry name" value="Eaf6"/>
</dbReference>
<feature type="compositionally biased region" description="Polar residues" evidence="11">
    <location>
        <begin position="1"/>
        <end position="17"/>
    </location>
</feature>
<dbReference type="GO" id="GO:0005634">
    <property type="term" value="C:nucleus"/>
    <property type="evidence" value="ECO:0007669"/>
    <property type="project" value="UniProtKB-SubCell"/>
</dbReference>
<protein>
    <recommendedName>
        <fullName evidence="3 9">Chromatin modification-related protein EAF6</fullName>
    </recommendedName>
</protein>
<evidence type="ECO:0000256" key="11">
    <source>
        <dbReference type="SAM" id="MobiDB-lite"/>
    </source>
</evidence>
<dbReference type="OrthoDB" id="440324at2759"/>
<evidence type="ECO:0000256" key="1">
    <source>
        <dbReference type="ARBA" id="ARBA00004123"/>
    </source>
</evidence>
<name>A0A2K1QYN1_9PEZI</name>
<feature type="coiled-coil region" evidence="10">
    <location>
        <begin position="30"/>
        <end position="57"/>
    </location>
</feature>
<keyword evidence="5 9" id="KW-0805">Transcription regulation</keyword>
<dbReference type="PANTHER" id="PTHR13476">
    <property type="entry name" value="CHROMATIN MODIFICATION-RELATED PROTEIN MEAF6"/>
    <property type="match status" value="1"/>
</dbReference>
<comment type="caution">
    <text evidence="12">The sequence shown here is derived from an EMBL/GenBank/DDBJ whole genome shotgun (WGS) entry which is preliminary data.</text>
</comment>
<keyword evidence="9" id="KW-0227">DNA damage</keyword>
<evidence type="ECO:0000256" key="8">
    <source>
        <dbReference type="ARBA" id="ARBA00023242"/>
    </source>
</evidence>
<dbReference type="GO" id="GO:0006281">
    <property type="term" value="P:DNA repair"/>
    <property type="evidence" value="ECO:0007669"/>
    <property type="project" value="UniProtKB-UniRule"/>
</dbReference>
<comment type="subunit">
    <text evidence="9">Component of the NuA4 histone acetyltransferase complex.</text>
</comment>
<feature type="compositionally biased region" description="Polar residues" evidence="11">
    <location>
        <begin position="104"/>
        <end position="136"/>
    </location>
</feature>
<evidence type="ECO:0000256" key="7">
    <source>
        <dbReference type="ARBA" id="ARBA00023163"/>
    </source>
</evidence>
<keyword evidence="13" id="KW-1185">Reference proteome</keyword>
<evidence type="ECO:0000313" key="12">
    <source>
        <dbReference type="EMBL" id="PNS20158.1"/>
    </source>
</evidence>
<gene>
    <name evidence="12" type="ORF">CAC42_5608</name>
</gene>
<evidence type="ECO:0000256" key="3">
    <source>
        <dbReference type="ARBA" id="ARBA00018504"/>
    </source>
</evidence>